<dbReference type="InterPro" id="IPR001387">
    <property type="entry name" value="Cro/C1-type_HTH"/>
</dbReference>
<dbReference type="SMART" id="SM00530">
    <property type="entry name" value="HTH_XRE"/>
    <property type="match status" value="1"/>
</dbReference>
<sequence length="138" mass="15416">MNAYSAQTDESALTLLGKRLAAFRIRNNWTQAQLAEQSGVSKGTVERIERGDSVQVVNFIKVLRACGMLESFLSIFPDDSPSPMQLLYMGKIKSRQRVRSPHKNTNTANILADNAAEYNADKPANDASKTPWVWNEDK</sequence>
<dbReference type="EMBL" id="CP001792">
    <property type="protein sequence ID" value="ACX75371.1"/>
    <property type="molecule type" value="Genomic_DNA"/>
</dbReference>
<evidence type="ECO:0000313" key="5">
    <source>
        <dbReference type="Proteomes" id="UP000000517"/>
    </source>
</evidence>
<evidence type="ECO:0000313" key="6">
    <source>
        <dbReference type="Proteomes" id="UP000001497"/>
    </source>
</evidence>
<feature type="region of interest" description="Disordered" evidence="1">
    <location>
        <begin position="119"/>
        <end position="138"/>
    </location>
</feature>
<organism evidence="4 5">
    <name type="scientific">Fibrobacter succinogenes (strain ATCC 19169 / S85)</name>
    <dbReference type="NCBI Taxonomy" id="59374"/>
    <lineage>
        <taxon>Bacteria</taxon>
        <taxon>Pseudomonadati</taxon>
        <taxon>Fibrobacterota</taxon>
        <taxon>Fibrobacteria</taxon>
        <taxon>Fibrobacterales</taxon>
        <taxon>Fibrobacteraceae</taxon>
        <taxon>Fibrobacter</taxon>
    </lineage>
</organism>
<name>C9RS35_FIBSS</name>
<dbReference type="Gene3D" id="1.10.260.40">
    <property type="entry name" value="lambda repressor-like DNA-binding domains"/>
    <property type="match status" value="1"/>
</dbReference>
<evidence type="ECO:0000313" key="3">
    <source>
        <dbReference type="EMBL" id="ACX75371.1"/>
    </source>
</evidence>
<dbReference type="HOGENOM" id="CLU_153788_0_3_0"/>
<protein>
    <submittedName>
        <fullName evidence="4">Putative DNA-binding protein</fullName>
    </submittedName>
    <submittedName>
        <fullName evidence="3">Transcriptional regulator, XRE family</fullName>
    </submittedName>
</protein>
<reference evidence="3 6" key="1">
    <citation type="submission" date="2009-10" db="EMBL/GenBank/DDBJ databases">
        <title>Complete sequence of Fibrobacter succinogenes subsp. succinogenes S85.</title>
        <authorList>
            <consortium name="US DOE Joint Genome Institute"/>
            <person name="Lucas S."/>
            <person name="Copeland A."/>
            <person name="Lapidus A."/>
            <person name="Glavina del Rio T."/>
            <person name="Tice H."/>
            <person name="Bruce D."/>
            <person name="Goodwin L."/>
            <person name="Pitluck S."/>
            <person name="Chertkov O."/>
            <person name="Detter J.C."/>
            <person name="Han C."/>
            <person name="Tapia R."/>
            <person name="Larimer F."/>
            <person name="Land M."/>
            <person name="Hauser L."/>
            <person name="Kyrpides N."/>
            <person name="Mikhailova N."/>
            <person name="Weimer P.J."/>
            <person name="Stevenson D.M."/>
            <person name="Boyum J."/>
            <person name="Brumm P.I."/>
            <person name="Mead D."/>
        </authorList>
    </citation>
    <scope>NUCLEOTIDE SEQUENCE [LARGE SCALE GENOMIC DNA]</scope>
    <source>
        <strain evidence="6">ATCC 19169 / S85</strain>
        <strain evidence="3">S85</strain>
    </source>
</reference>
<dbReference type="STRING" id="59374.FSU_2277"/>
<reference evidence="5" key="2">
    <citation type="submission" date="2010-08" db="EMBL/GenBank/DDBJ databases">
        <title>Complete sequence of Fibrobacter succinogenes subsp. succinogenes S85.</title>
        <authorList>
            <person name="Durkin A.S."/>
            <person name="Nelson K.E."/>
            <person name="Morrison M."/>
            <person name="Forsberg C.W."/>
            <person name="Wilson D.B."/>
            <person name="Russell J.B."/>
            <person name="Cann I.K.O."/>
            <person name="Mackie R.I."/>
            <person name="White B.A."/>
        </authorList>
    </citation>
    <scope>NUCLEOTIDE SEQUENCE [LARGE SCALE GENOMIC DNA]</scope>
    <source>
        <strain evidence="5">ATCC 19169 / S85</strain>
    </source>
</reference>
<reference evidence="4" key="3">
    <citation type="submission" date="2010-08" db="EMBL/GenBank/DDBJ databases">
        <authorList>
            <person name="Durkin A.S."/>
            <person name="Nelson K.E."/>
            <person name="Morrison M."/>
            <person name="Forsberg C.W."/>
            <person name="Wilson D.B."/>
            <person name="Russell J.B."/>
            <person name="Cann I.K.O."/>
            <person name="Mackie R.I."/>
            <person name="White B.A."/>
        </authorList>
    </citation>
    <scope>NUCLEOTIDE SEQUENCE</scope>
    <source>
        <strain evidence="4">S85</strain>
    </source>
</reference>
<dbReference type="GO" id="GO:0003677">
    <property type="term" value="F:DNA binding"/>
    <property type="evidence" value="ECO:0007669"/>
    <property type="project" value="UniProtKB-KW"/>
</dbReference>
<dbReference type="KEGG" id="fsc:FSU_2277"/>
<dbReference type="EMBL" id="CP002158">
    <property type="protein sequence ID" value="ADL25102.1"/>
    <property type="molecule type" value="Genomic_DNA"/>
</dbReference>
<dbReference type="SUPFAM" id="SSF47413">
    <property type="entry name" value="lambda repressor-like DNA-binding domains"/>
    <property type="match status" value="1"/>
</dbReference>
<evidence type="ECO:0000259" key="2">
    <source>
        <dbReference type="PROSITE" id="PS50943"/>
    </source>
</evidence>
<keyword evidence="4" id="KW-0238">DNA-binding</keyword>
<dbReference type="AlphaFoldDB" id="C9RS35"/>
<dbReference type="RefSeq" id="WP_014546447.1">
    <property type="nucleotide sequence ID" value="NC_013410.1"/>
</dbReference>
<dbReference type="Proteomes" id="UP000000517">
    <property type="component" value="Chromosome"/>
</dbReference>
<dbReference type="OrthoDB" id="595416at2"/>
<dbReference type="KEGG" id="fsu:Fisuc_1778"/>
<gene>
    <name evidence="3" type="ordered locus">Fisuc_1778</name>
    <name evidence="4" type="ordered locus">FSU_2277</name>
</gene>
<evidence type="ECO:0000313" key="4">
    <source>
        <dbReference type="EMBL" id="ADL25102.1"/>
    </source>
</evidence>
<evidence type="ECO:0000256" key="1">
    <source>
        <dbReference type="SAM" id="MobiDB-lite"/>
    </source>
</evidence>
<accession>C9RS35</accession>
<dbReference type="Pfam" id="PF13560">
    <property type="entry name" value="HTH_31"/>
    <property type="match status" value="1"/>
</dbReference>
<dbReference type="InterPro" id="IPR010982">
    <property type="entry name" value="Lambda_DNA-bd_dom_sf"/>
</dbReference>
<feature type="domain" description="HTH cro/C1-type" evidence="2">
    <location>
        <begin position="20"/>
        <end position="73"/>
    </location>
</feature>
<keyword evidence="6" id="KW-1185">Reference proteome</keyword>
<dbReference type="Proteomes" id="UP000001497">
    <property type="component" value="Chromosome"/>
</dbReference>
<dbReference type="PROSITE" id="PS50943">
    <property type="entry name" value="HTH_CROC1"/>
    <property type="match status" value="1"/>
</dbReference>
<dbReference type="CDD" id="cd00093">
    <property type="entry name" value="HTH_XRE"/>
    <property type="match status" value="1"/>
</dbReference>
<proteinExistence type="predicted"/>
<dbReference type="eggNOG" id="COG1396">
    <property type="taxonomic scope" value="Bacteria"/>
</dbReference>